<protein>
    <submittedName>
        <fullName evidence="1">Uncharacterized protein</fullName>
    </submittedName>
</protein>
<gene>
    <name evidence="1" type="ORF">QVE165_LOCUS8320</name>
</gene>
<evidence type="ECO:0000313" key="2">
    <source>
        <dbReference type="Proteomes" id="UP000663832"/>
    </source>
</evidence>
<organism evidence="1 2">
    <name type="scientific">Adineta steineri</name>
    <dbReference type="NCBI Taxonomy" id="433720"/>
    <lineage>
        <taxon>Eukaryota</taxon>
        <taxon>Metazoa</taxon>
        <taxon>Spiralia</taxon>
        <taxon>Gnathifera</taxon>
        <taxon>Rotifera</taxon>
        <taxon>Eurotatoria</taxon>
        <taxon>Bdelloidea</taxon>
        <taxon>Adinetida</taxon>
        <taxon>Adinetidae</taxon>
        <taxon>Adineta</taxon>
    </lineage>
</organism>
<dbReference type="Proteomes" id="UP000663832">
    <property type="component" value="Unassembled WGS sequence"/>
</dbReference>
<evidence type="ECO:0000313" key="1">
    <source>
        <dbReference type="EMBL" id="CAF0879230.1"/>
    </source>
</evidence>
<dbReference type="AlphaFoldDB" id="A0A813Y6G2"/>
<accession>A0A813Y6G2</accession>
<dbReference type="EMBL" id="CAJNOM010000037">
    <property type="protein sequence ID" value="CAF0879230.1"/>
    <property type="molecule type" value="Genomic_DNA"/>
</dbReference>
<name>A0A813Y6G2_9BILA</name>
<sequence>MKDRNLKKHQTVNQLKASIKEKKKLLTKEKLLFKKKQDKFCKQSRTIELARLESMKEIIQIFDNALKIYSDEFLEERKSYDPKEDLKQ</sequence>
<reference evidence="1" key="1">
    <citation type="submission" date="2021-02" db="EMBL/GenBank/DDBJ databases">
        <authorList>
            <person name="Nowell W R."/>
        </authorList>
    </citation>
    <scope>NUCLEOTIDE SEQUENCE</scope>
</reference>
<proteinExistence type="predicted"/>
<comment type="caution">
    <text evidence="1">The sequence shown here is derived from an EMBL/GenBank/DDBJ whole genome shotgun (WGS) entry which is preliminary data.</text>
</comment>
<keyword evidence="2" id="KW-1185">Reference proteome</keyword>